<keyword evidence="3" id="KW-1185">Reference proteome</keyword>
<keyword evidence="1" id="KW-0812">Transmembrane</keyword>
<keyword evidence="1" id="KW-1133">Transmembrane helix</keyword>
<name>A0A815Z634_ADIRI</name>
<gene>
    <name evidence="2" type="ORF">XAT740_LOCUS45378</name>
</gene>
<sequence length="106" mass="12157">MDLNQFCKSKCTLIVFLLSDTPLHIISSVPRLYSTLIYTNSYAFFILISFFVFSASRPPRSFLVGRPDLNSPTVIRPPHSFLVGRPDLNSPTVFYRACAIFYRFII</sequence>
<reference evidence="2" key="1">
    <citation type="submission" date="2021-02" db="EMBL/GenBank/DDBJ databases">
        <authorList>
            <person name="Nowell W R."/>
        </authorList>
    </citation>
    <scope>NUCLEOTIDE SEQUENCE</scope>
</reference>
<dbReference type="AlphaFoldDB" id="A0A815Z634"/>
<evidence type="ECO:0000313" key="3">
    <source>
        <dbReference type="Proteomes" id="UP000663828"/>
    </source>
</evidence>
<evidence type="ECO:0000256" key="1">
    <source>
        <dbReference type="SAM" id="Phobius"/>
    </source>
</evidence>
<evidence type="ECO:0000313" key="2">
    <source>
        <dbReference type="EMBL" id="CAF1579855.1"/>
    </source>
</evidence>
<feature type="transmembrane region" description="Helical" evidence="1">
    <location>
        <begin position="32"/>
        <end position="53"/>
    </location>
</feature>
<protein>
    <submittedName>
        <fullName evidence="2">Uncharacterized protein</fullName>
    </submittedName>
</protein>
<proteinExistence type="predicted"/>
<organism evidence="2 3">
    <name type="scientific">Adineta ricciae</name>
    <name type="common">Rotifer</name>
    <dbReference type="NCBI Taxonomy" id="249248"/>
    <lineage>
        <taxon>Eukaryota</taxon>
        <taxon>Metazoa</taxon>
        <taxon>Spiralia</taxon>
        <taxon>Gnathifera</taxon>
        <taxon>Rotifera</taxon>
        <taxon>Eurotatoria</taxon>
        <taxon>Bdelloidea</taxon>
        <taxon>Adinetida</taxon>
        <taxon>Adinetidae</taxon>
        <taxon>Adineta</taxon>
    </lineage>
</organism>
<dbReference type="EMBL" id="CAJNOR010005914">
    <property type="protein sequence ID" value="CAF1579855.1"/>
    <property type="molecule type" value="Genomic_DNA"/>
</dbReference>
<accession>A0A815Z634</accession>
<comment type="caution">
    <text evidence="2">The sequence shown here is derived from an EMBL/GenBank/DDBJ whole genome shotgun (WGS) entry which is preliminary data.</text>
</comment>
<keyword evidence="1" id="KW-0472">Membrane</keyword>
<dbReference type="Proteomes" id="UP000663828">
    <property type="component" value="Unassembled WGS sequence"/>
</dbReference>